<sequence>MFQAKVTLLIAIEAFSIWKDKKIVVDRRHKLASNAGQFLVATCVRSVEARKRVFMEIGYVFKYFVDSSEGFRPPESIIQAFVDFINDVLVARTPTGSYISTKASGIIKISR</sequence>
<accession>A0AAD8JCJ1</accession>
<dbReference type="Proteomes" id="UP001237642">
    <property type="component" value="Unassembled WGS sequence"/>
</dbReference>
<gene>
    <name evidence="1" type="ORF">POM88_001447</name>
</gene>
<dbReference type="EMBL" id="JAUIZM010000001">
    <property type="protein sequence ID" value="KAK1401842.1"/>
    <property type="molecule type" value="Genomic_DNA"/>
</dbReference>
<reference evidence="1" key="2">
    <citation type="submission" date="2023-05" db="EMBL/GenBank/DDBJ databases">
        <authorList>
            <person name="Schelkunov M.I."/>
        </authorList>
    </citation>
    <scope>NUCLEOTIDE SEQUENCE</scope>
    <source>
        <strain evidence="1">Hsosn_3</strain>
        <tissue evidence="1">Leaf</tissue>
    </source>
</reference>
<dbReference type="AlphaFoldDB" id="A0AAD8JCJ1"/>
<protein>
    <submittedName>
        <fullName evidence="1">Uncharacterized protein</fullName>
    </submittedName>
</protein>
<keyword evidence="2" id="KW-1185">Reference proteome</keyword>
<proteinExistence type="predicted"/>
<evidence type="ECO:0000313" key="2">
    <source>
        <dbReference type="Proteomes" id="UP001237642"/>
    </source>
</evidence>
<evidence type="ECO:0000313" key="1">
    <source>
        <dbReference type="EMBL" id="KAK1401842.1"/>
    </source>
</evidence>
<organism evidence="1 2">
    <name type="scientific">Heracleum sosnowskyi</name>
    <dbReference type="NCBI Taxonomy" id="360622"/>
    <lineage>
        <taxon>Eukaryota</taxon>
        <taxon>Viridiplantae</taxon>
        <taxon>Streptophyta</taxon>
        <taxon>Embryophyta</taxon>
        <taxon>Tracheophyta</taxon>
        <taxon>Spermatophyta</taxon>
        <taxon>Magnoliopsida</taxon>
        <taxon>eudicotyledons</taxon>
        <taxon>Gunneridae</taxon>
        <taxon>Pentapetalae</taxon>
        <taxon>asterids</taxon>
        <taxon>campanulids</taxon>
        <taxon>Apiales</taxon>
        <taxon>Apiaceae</taxon>
        <taxon>Apioideae</taxon>
        <taxon>apioid superclade</taxon>
        <taxon>Tordylieae</taxon>
        <taxon>Tordyliinae</taxon>
        <taxon>Heracleum</taxon>
    </lineage>
</organism>
<name>A0AAD8JCJ1_9APIA</name>
<comment type="caution">
    <text evidence="1">The sequence shown here is derived from an EMBL/GenBank/DDBJ whole genome shotgun (WGS) entry which is preliminary data.</text>
</comment>
<reference evidence="1" key="1">
    <citation type="submission" date="2023-02" db="EMBL/GenBank/DDBJ databases">
        <title>Genome of toxic invasive species Heracleum sosnowskyi carries increased number of genes despite the absence of recent whole-genome duplications.</title>
        <authorList>
            <person name="Schelkunov M."/>
            <person name="Shtratnikova V."/>
            <person name="Makarenko M."/>
            <person name="Klepikova A."/>
            <person name="Omelchenko D."/>
            <person name="Novikova G."/>
            <person name="Obukhova E."/>
            <person name="Bogdanov V."/>
            <person name="Penin A."/>
            <person name="Logacheva M."/>
        </authorList>
    </citation>
    <scope>NUCLEOTIDE SEQUENCE</scope>
    <source>
        <strain evidence="1">Hsosn_3</strain>
        <tissue evidence="1">Leaf</tissue>
    </source>
</reference>